<dbReference type="CDD" id="cd06170">
    <property type="entry name" value="LuxR_C_like"/>
    <property type="match status" value="1"/>
</dbReference>
<dbReference type="InterPro" id="IPR039420">
    <property type="entry name" value="WalR-like"/>
</dbReference>
<evidence type="ECO:0000256" key="1">
    <source>
        <dbReference type="ARBA" id="ARBA00022553"/>
    </source>
</evidence>
<dbReference type="SUPFAM" id="SSF52172">
    <property type="entry name" value="CheY-like"/>
    <property type="match status" value="1"/>
</dbReference>
<dbReference type="InterPro" id="IPR000792">
    <property type="entry name" value="Tscrpt_reg_LuxR_C"/>
</dbReference>
<dbReference type="Proteomes" id="UP001626628">
    <property type="component" value="Chromosome"/>
</dbReference>
<dbReference type="InterPro" id="IPR011006">
    <property type="entry name" value="CheY-like_superfamily"/>
</dbReference>
<feature type="domain" description="HTH luxR-type" evidence="6">
    <location>
        <begin position="175"/>
        <end position="240"/>
    </location>
</feature>
<dbReference type="Pfam" id="PF00072">
    <property type="entry name" value="Response_reg"/>
    <property type="match status" value="1"/>
</dbReference>
<dbReference type="SMART" id="SM00448">
    <property type="entry name" value="REC"/>
    <property type="match status" value="1"/>
</dbReference>
<sequence>MNQQPVHPAPDTPVDAPDAPLRVFILDDHEVVRRGVRDLLEAEEDIKVVGEAGDARQALARVPAVRPQVAVLDVRLGGTGGPESDHEGIEVCRELRARMPELACLMLTSFDDDEALFDAIMAGAAGYVLKQIDGSALVHAIRTVAAGQSMLDPRTATRVMERLRDPGRGQAAEAETSELGLLSPREREVLDLIGEGLTNRQIADRLFLSEKTVKNRVSAILSKLGVGRRLQAAMVVERLKGPRV</sequence>
<dbReference type="RefSeq" id="WP_407289013.1">
    <property type="nucleotide sequence ID" value="NZ_CP147982.1"/>
</dbReference>
<dbReference type="PRINTS" id="PR00038">
    <property type="entry name" value="HTHLUXR"/>
</dbReference>
<evidence type="ECO:0000313" key="8">
    <source>
        <dbReference type="EMBL" id="WXK81196.1"/>
    </source>
</evidence>
<dbReference type="PROSITE" id="PS50043">
    <property type="entry name" value="HTH_LUXR_2"/>
    <property type="match status" value="1"/>
</dbReference>
<accession>A0ABZ2R0I4</accession>
<gene>
    <name evidence="8" type="ORF">WAB15_37190</name>
</gene>
<dbReference type="EMBL" id="CP147982">
    <property type="protein sequence ID" value="WXK81196.1"/>
    <property type="molecule type" value="Genomic_DNA"/>
</dbReference>
<name>A0ABZ2R0I4_9ACTN</name>
<evidence type="ECO:0000259" key="6">
    <source>
        <dbReference type="PROSITE" id="PS50043"/>
    </source>
</evidence>
<dbReference type="PANTHER" id="PTHR43214:SF24">
    <property type="entry name" value="TRANSCRIPTIONAL REGULATORY PROTEIN NARL-RELATED"/>
    <property type="match status" value="1"/>
</dbReference>
<dbReference type="PROSITE" id="PS00622">
    <property type="entry name" value="HTH_LUXR_1"/>
    <property type="match status" value="1"/>
</dbReference>
<dbReference type="SMART" id="SM00421">
    <property type="entry name" value="HTH_LUXR"/>
    <property type="match status" value="1"/>
</dbReference>
<dbReference type="Pfam" id="PF00196">
    <property type="entry name" value="GerE"/>
    <property type="match status" value="1"/>
</dbReference>
<evidence type="ECO:0000256" key="4">
    <source>
        <dbReference type="ARBA" id="ARBA00023163"/>
    </source>
</evidence>
<keyword evidence="4" id="KW-0804">Transcription</keyword>
<evidence type="ECO:0000259" key="7">
    <source>
        <dbReference type="PROSITE" id="PS50110"/>
    </source>
</evidence>
<evidence type="ECO:0000313" key="9">
    <source>
        <dbReference type="Proteomes" id="UP001626628"/>
    </source>
</evidence>
<dbReference type="InterPro" id="IPR001789">
    <property type="entry name" value="Sig_transdc_resp-reg_receiver"/>
</dbReference>
<proteinExistence type="predicted"/>
<reference evidence="8 9" key="1">
    <citation type="submission" date="2024-03" db="EMBL/GenBank/DDBJ databases">
        <title>The complete genome of Streptomyces sirii sp.nov.</title>
        <authorList>
            <person name="Zakalyukina Y.V."/>
            <person name="Belik A.R."/>
            <person name="Biryukov M.V."/>
            <person name="Baturina O.A."/>
            <person name="Kabilov M.R."/>
        </authorList>
    </citation>
    <scope>NUCLEOTIDE SEQUENCE [LARGE SCALE GENOMIC DNA]</scope>
    <source>
        <strain evidence="8 9">BP-8</strain>
    </source>
</reference>
<evidence type="ECO:0000256" key="5">
    <source>
        <dbReference type="PROSITE-ProRule" id="PRU00169"/>
    </source>
</evidence>
<evidence type="ECO:0000256" key="3">
    <source>
        <dbReference type="ARBA" id="ARBA00023125"/>
    </source>
</evidence>
<protein>
    <submittedName>
        <fullName evidence="8">Response regulator transcription factor</fullName>
    </submittedName>
</protein>
<dbReference type="Gene3D" id="3.40.50.2300">
    <property type="match status" value="1"/>
</dbReference>
<keyword evidence="9" id="KW-1185">Reference proteome</keyword>
<feature type="domain" description="Response regulatory" evidence="7">
    <location>
        <begin position="22"/>
        <end position="145"/>
    </location>
</feature>
<keyword evidence="3" id="KW-0238">DNA-binding</keyword>
<feature type="modified residue" description="4-aspartylphosphate" evidence="5">
    <location>
        <position position="73"/>
    </location>
</feature>
<organism evidence="8 9">
    <name type="scientific">Streptomyces sirii</name>
    <dbReference type="NCBI Taxonomy" id="3127701"/>
    <lineage>
        <taxon>Bacteria</taxon>
        <taxon>Bacillati</taxon>
        <taxon>Actinomycetota</taxon>
        <taxon>Actinomycetes</taxon>
        <taxon>Kitasatosporales</taxon>
        <taxon>Streptomycetaceae</taxon>
        <taxon>Streptomyces</taxon>
    </lineage>
</organism>
<keyword evidence="2" id="KW-0805">Transcription regulation</keyword>
<evidence type="ECO:0000256" key="2">
    <source>
        <dbReference type="ARBA" id="ARBA00023015"/>
    </source>
</evidence>
<keyword evidence="1 5" id="KW-0597">Phosphoprotein</keyword>
<dbReference type="PANTHER" id="PTHR43214">
    <property type="entry name" value="TWO-COMPONENT RESPONSE REGULATOR"/>
    <property type="match status" value="1"/>
</dbReference>
<dbReference type="CDD" id="cd17535">
    <property type="entry name" value="REC_NarL-like"/>
    <property type="match status" value="1"/>
</dbReference>
<dbReference type="PROSITE" id="PS50110">
    <property type="entry name" value="RESPONSE_REGULATORY"/>
    <property type="match status" value="1"/>
</dbReference>
<dbReference type="InterPro" id="IPR058245">
    <property type="entry name" value="NreC/VraR/RcsB-like_REC"/>
</dbReference>